<comment type="caution">
    <text evidence="4">The sequence shown here is derived from an EMBL/GenBank/DDBJ whole genome shotgun (WGS) entry which is preliminary data.</text>
</comment>
<reference evidence="4 5" key="1">
    <citation type="submission" date="2018-11" db="EMBL/GenBank/DDBJ databases">
        <title>Bradyrhizobium sp. nov., isolated from effective nodules of peanut in China.</title>
        <authorList>
            <person name="Li Y."/>
        </authorList>
    </citation>
    <scope>NUCLEOTIDE SEQUENCE [LARGE SCALE GENOMIC DNA]</scope>
    <source>
        <strain evidence="4 5">CCBAU 51770</strain>
    </source>
</reference>
<feature type="transmembrane region" description="Helical" evidence="1">
    <location>
        <begin position="257"/>
        <end position="277"/>
    </location>
</feature>
<dbReference type="Pfam" id="PF01757">
    <property type="entry name" value="Acyl_transf_3"/>
    <property type="match status" value="1"/>
</dbReference>
<feature type="transmembrane region" description="Helical" evidence="1">
    <location>
        <begin position="147"/>
        <end position="170"/>
    </location>
</feature>
<feature type="transmembrane region" description="Helical" evidence="1">
    <location>
        <begin position="283"/>
        <end position="304"/>
    </location>
</feature>
<feature type="transmembrane region" description="Helical" evidence="1">
    <location>
        <begin position="382"/>
        <end position="403"/>
    </location>
</feature>
<dbReference type="GO" id="GO:0016747">
    <property type="term" value="F:acyltransferase activity, transferring groups other than amino-acyl groups"/>
    <property type="evidence" value="ECO:0007669"/>
    <property type="project" value="InterPro"/>
</dbReference>
<feature type="transmembrane region" description="Helical" evidence="1">
    <location>
        <begin position="350"/>
        <end position="370"/>
    </location>
</feature>
<gene>
    <name evidence="4" type="ORF">EAS61_35160</name>
</gene>
<feature type="transmembrane region" description="Helical" evidence="1">
    <location>
        <begin position="316"/>
        <end position="338"/>
    </location>
</feature>
<dbReference type="InterPro" id="IPR050879">
    <property type="entry name" value="Acyltransferase_3"/>
</dbReference>
<evidence type="ECO:0000313" key="4">
    <source>
        <dbReference type="EMBL" id="RXG85767.1"/>
    </source>
</evidence>
<evidence type="ECO:0000259" key="3">
    <source>
        <dbReference type="Pfam" id="PF19040"/>
    </source>
</evidence>
<dbReference type="AlphaFoldDB" id="A0A4Q0Q956"/>
<dbReference type="InterPro" id="IPR043968">
    <property type="entry name" value="SGNH"/>
</dbReference>
<dbReference type="GO" id="GO:0009103">
    <property type="term" value="P:lipopolysaccharide biosynthetic process"/>
    <property type="evidence" value="ECO:0007669"/>
    <property type="project" value="TreeGrafter"/>
</dbReference>
<keyword evidence="1" id="KW-0472">Membrane</keyword>
<keyword evidence="4" id="KW-0012">Acyltransferase</keyword>
<evidence type="ECO:0000259" key="2">
    <source>
        <dbReference type="Pfam" id="PF01757"/>
    </source>
</evidence>
<feature type="transmembrane region" description="Helical" evidence="1">
    <location>
        <begin position="215"/>
        <end position="237"/>
    </location>
</feature>
<dbReference type="RefSeq" id="WP_128932667.1">
    <property type="nucleotide sequence ID" value="NZ_CP022221.1"/>
</dbReference>
<proteinExistence type="predicted"/>
<protein>
    <submittedName>
        <fullName evidence="4">Acyltransferase</fullName>
    </submittedName>
</protein>
<feature type="transmembrane region" description="Helical" evidence="1">
    <location>
        <begin position="87"/>
        <end position="107"/>
    </location>
</feature>
<dbReference type="InterPro" id="IPR002656">
    <property type="entry name" value="Acyl_transf_3_dom"/>
</dbReference>
<keyword evidence="1" id="KW-0812">Transmembrane</keyword>
<dbReference type="PANTHER" id="PTHR23028:SF53">
    <property type="entry name" value="ACYL_TRANSF_3 DOMAIN-CONTAINING PROTEIN"/>
    <property type="match status" value="1"/>
</dbReference>
<keyword evidence="1" id="KW-1133">Transmembrane helix</keyword>
<evidence type="ECO:0000256" key="1">
    <source>
        <dbReference type="SAM" id="Phobius"/>
    </source>
</evidence>
<keyword evidence="4" id="KW-0808">Transferase</keyword>
<feature type="domain" description="Acyltransferase 3" evidence="2">
    <location>
        <begin position="21"/>
        <end position="367"/>
    </location>
</feature>
<dbReference type="Proteomes" id="UP000290174">
    <property type="component" value="Unassembled WGS sequence"/>
</dbReference>
<dbReference type="EMBL" id="RKMK01000054">
    <property type="protein sequence ID" value="RXG85767.1"/>
    <property type="molecule type" value="Genomic_DNA"/>
</dbReference>
<sequence>MHTPLRGPQISSEIGTKYRPDIDGLRAIAVLSVVAFHAFPGVVRSGFVGVDIFFVISGYLITSIILHETIEQRFSFTSFYFRRIKRIFPALIIVLLACLLAGAVLYWPDDFSRLGKHTAASAGFVANLALWQEANYFDVASDSKVLLHLWSLGIEEQFYLIWPALLWLAWRAKLRRVLLFAAIFTASFVYGIKTVGPNPVAAFYSPIGRFWELTAGSVLALVIVTSPPWAVWIERIIAAALRTVFFERDCGIDPDKFYRHVLSTLGMAMILSSIYVITKRNEFPGWAALLPVLGTYLTIAAGPHAWLNRYALSNRLLVWSGLISYPLYLWHWPLLAFARLFFDGEAAPPILRATLIVAAIGLAWLTYHYVEKPIRFGCRQGWIAPALASAVVLIGSIGIITLVGDGLPGRLSADKRDYVTYFGNASPIMQTEHRDVGQDQCNFYNVDSPIPTLVPRDAIDPSCYIRHSDKSLMILGDSNAADLYYGLKATLPKEISILMIYSSGCQVSVVVEHIINTHHCNMANHFALERIKIDPPDVLLLSSNNSYDIDYIRQFATRVKGYGVKHVLVLGMRPHWKFALPRTVLDHFWASTPRYIPGHLDIPAMSLTWKFQSQLREDEPFEFIDEMQAFCNAQGCLAFLGDNRREGLITADTVHLRPHASLWHAREHLAPLIMKHF</sequence>
<feature type="transmembrane region" description="Helical" evidence="1">
    <location>
        <begin position="45"/>
        <end position="66"/>
    </location>
</feature>
<feature type="transmembrane region" description="Helical" evidence="1">
    <location>
        <begin position="21"/>
        <end position="39"/>
    </location>
</feature>
<feature type="domain" description="SGNH" evidence="3">
    <location>
        <begin position="461"/>
        <end position="666"/>
    </location>
</feature>
<dbReference type="GO" id="GO:0016020">
    <property type="term" value="C:membrane"/>
    <property type="evidence" value="ECO:0007669"/>
    <property type="project" value="TreeGrafter"/>
</dbReference>
<dbReference type="Pfam" id="PF19040">
    <property type="entry name" value="SGNH"/>
    <property type="match status" value="1"/>
</dbReference>
<evidence type="ECO:0000313" key="5">
    <source>
        <dbReference type="Proteomes" id="UP000290174"/>
    </source>
</evidence>
<name>A0A4Q0Q956_9BRAD</name>
<feature type="transmembrane region" description="Helical" evidence="1">
    <location>
        <begin position="177"/>
        <end position="195"/>
    </location>
</feature>
<accession>A0A4Q0Q956</accession>
<organism evidence="4 5">
    <name type="scientific">Bradyrhizobium zhanjiangense</name>
    <dbReference type="NCBI Taxonomy" id="1325107"/>
    <lineage>
        <taxon>Bacteria</taxon>
        <taxon>Pseudomonadati</taxon>
        <taxon>Pseudomonadota</taxon>
        <taxon>Alphaproteobacteria</taxon>
        <taxon>Hyphomicrobiales</taxon>
        <taxon>Nitrobacteraceae</taxon>
        <taxon>Bradyrhizobium</taxon>
    </lineage>
</organism>
<dbReference type="PANTHER" id="PTHR23028">
    <property type="entry name" value="ACETYLTRANSFERASE"/>
    <property type="match status" value="1"/>
</dbReference>